<evidence type="ECO:0000256" key="4">
    <source>
        <dbReference type="ARBA" id="ARBA00022884"/>
    </source>
</evidence>
<keyword evidence="1 5" id="KW-0489">Methyltransferase</keyword>
<dbReference type="GO" id="GO:0001510">
    <property type="term" value="P:RNA methylation"/>
    <property type="evidence" value="ECO:0007669"/>
    <property type="project" value="InterPro"/>
</dbReference>
<dbReference type="PROSITE" id="PS51686">
    <property type="entry name" value="SAM_MT_RSMB_NOP"/>
    <property type="match status" value="1"/>
</dbReference>
<dbReference type="PANTHER" id="PTHR22807">
    <property type="entry name" value="NOP2 YEAST -RELATED NOL1/NOP2/FMU SUN DOMAIN-CONTAINING"/>
    <property type="match status" value="1"/>
</dbReference>
<proteinExistence type="inferred from homology"/>
<dbReference type="InterPro" id="IPR029063">
    <property type="entry name" value="SAM-dependent_MTases_sf"/>
</dbReference>
<dbReference type="Gene3D" id="3.30.70.1170">
    <property type="entry name" value="Sun protein, domain 3"/>
    <property type="match status" value="1"/>
</dbReference>
<evidence type="ECO:0000259" key="6">
    <source>
        <dbReference type="PROSITE" id="PS51686"/>
    </source>
</evidence>
<dbReference type="GeneID" id="1477747"/>
<reference evidence="7" key="1">
    <citation type="journal article" date="2020" name="bioRxiv">
        <title>A rank-normalized archaeal taxonomy based on genome phylogeny resolves widespread incomplete and uneven classifications.</title>
        <authorList>
            <person name="Rinke C."/>
            <person name="Chuvochina M."/>
            <person name="Mussig A.J."/>
            <person name="Chaumeil P.-A."/>
            <person name="Waite D.W."/>
            <person name="Whitman W.B."/>
            <person name="Parks D.H."/>
            <person name="Hugenholtz P."/>
        </authorList>
    </citation>
    <scope>NUCLEOTIDE SEQUENCE</scope>
    <source>
        <strain evidence="7">UBA8853</strain>
    </source>
</reference>
<accession>A0A832T6U4</accession>
<dbReference type="SUPFAM" id="SSF53335">
    <property type="entry name" value="S-adenosyl-L-methionine-dependent methyltransferases"/>
    <property type="match status" value="1"/>
</dbReference>
<dbReference type="Gene3D" id="1.10.940.10">
    <property type="entry name" value="NusB-like"/>
    <property type="match status" value="1"/>
</dbReference>
<evidence type="ECO:0000256" key="3">
    <source>
        <dbReference type="ARBA" id="ARBA00022691"/>
    </source>
</evidence>
<protein>
    <submittedName>
        <fullName evidence="7">Methyltransferase domain-containing protein</fullName>
    </submittedName>
</protein>
<dbReference type="Pfam" id="PF01189">
    <property type="entry name" value="Methyltr_RsmB-F"/>
    <property type="match status" value="1"/>
</dbReference>
<dbReference type="Pfam" id="PF01029">
    <property type="entry name" value="NusB"/>
    <property type="match status" value="1"/>
</dbReference>
<gene>
    <name evidence="7" type="ORF">HA336_04100</name>
</gene>
<sequence>MSSLSRQELTARVFVEWEETRRSLRECVKKVLLNEGVRDHRVWGTIHAYCFELMKRLRTVDAFLEATIRNAKLFDLDPWVRNALRVGTFEMKFNDVKPAIATNEAVKIVVECVGEGPARFVNAVLYDVERLELSDVLNRAKDTVERLAIEYSHPEWFVKHLMDLLGENELTKLMDANNREPERYLRVHAHMVDPDKAILALEDDGVAVEEDPDLPFMLRVVDHDVPPVRTEPYRRGWVAYQDKASAAAAYALRPEPGDRVLDACAAPGGKSAYLYALTEGEIELTCVDVNPRRLREMRRNFRRWGIEARLRRADSSRLYRETDETFDLALVDPPCSSSGAYVRAPEAKWTVKWRHVKRYARGQLSILRGVAPLVERTLVYSTCSVTVVEDESVVRRFLREFDEFEVEEPFGFGSPGFDSWMNERYPWADRVRRFWPHRHRTEGFFVARLVRS</sequence>
<dbReference type="PANTHER" id="PTHR22807:SF70">
    <property type="entry name" value="TRNA_RRNA CYTOSINE-C5-METHYLASE, NOL1_NOP2_SUN FAMILY, FUSED TO N-TERMINAL NUSB REGULATOR DOMAIN"/>
    <property type="match status" value="1"/>
</dbReference>
<keyword evidence="2 5" id="KW-0808">Transferase</keyword>
<dbReference type="InterPro" id="IPR001678">
    <property type="entry name" value="MeTrfase_RsmB-F_NOP2_dom"/>
</dbReference>
<feature type="binding site" evidence="5">
    <location>
        <position position="288"/>
    </location>
    <ligand>
        <name>S-adenosyl-L-methionine</name>
        <dbReference type="ChEBI" id="CHEBI:59789"/>
    </ligand>
</feature>
<feature type="active site" description="Nucleophile" evidence="5">
    <location>
        <position position="383"/>
    </location>
</feature>
<dbReference type="GO" id="GO:0008173">
    <property type="term" value="F:RNA methyltransferase activity"/>
    <property type="evidence" value="ECO:0007669"/>
    <property type="project" value="InterPro"/>
</dbReference>
<dbReference type="InterPro" id="IPR049560">
    <property type="entry name" value="MeTrfase_RsmB-F_NOP2_cat"/>
</dbReference>
<dbReference type="InterPro" id="IPR006027">
    <property type="entry name" value="NusB_RsmB_TIM44"/>
</dbReference>
<feature type="domain" description="SAM-dependent MTase RsmB/NOP-type" evidence="6">
    <location>
        <begin position="173"/>
        <end position="452"/>
    </location>
</feature>
<dbReference type="GO" id="GO:0003723">
    <property type="term" value="F:RNA binding"/>
    <property type="evidence" value="ECO:0007669"/>
    <property type="project" value="UniProtKB-UniRule"/>
</dbReference>
<dbReference type="SUPFAM" id="SSF48013">
    <property type="entry name" value="NusB-like"/>
    <property type="match status" value="1"/>
</dbReference>
<evidence type="ECO:0000256" key="1">
    <source>
        <dbReference type="ARBA" id="ARBA00022603"/>
    </source>
</evidence>
<evidence type="ECO:0000313" key="8">
    <source>
        <dbReference type="Proteomes" id="UP000619545"/>
    </source>
</evidence>
<dbReference type="CDD" id="cd02440">
    <property type="entry name" value="AdoMet_MTases"/>
    <property type="match status" value="1"/>
</dbReference>
<evidence type="ECO:0000256" key="2">
    <source>
        <dbReference type="ARBA" id="ARBA00022679"/>
    </source>
</evidence>
<evidence type="ECO:0000313" key="7">
    <source>
        <dbReference type="EMBL" id="HII70397.1"/>
    </source>
</evidence>
<dbReference type="Proteomes" id="UP000619545">
    <property type="component" value="Unassembled WGS sequence"/>
</dbReference>
<dbReference type="GO" id="GO:0006355">
    <property type="term" value="P:regulation of DNA-templated transcription"/>
    <property type="evidence" value="ECO:0007669"/>
    <property type="project" value="InterPro"/>
</dbReference>
<keyword evidence="3 5" id="KW-0949">S-adenosyl-L-methionine</keyword>
<feature type="binding site" evidence="5">
    <location>
        <begin position="264"/>
        <end position="270"/>
    </location>
    <ligand>
        <name>S-adenosyl-L-methionine</name>
        <dbReference type="ChEBI" id="CHEBI:59789"/>
    </ligand>
</feature>
<dbReference type="PRINTS" id="PR02008">
    <property type="entry name" value="RCMTFAMILY"/>
</dbReference>
<dbReference type="EMBL" id="DUJS01000004">
    <property type="protein sequence ID" value="HII70397.1"/>
    <property type="molecule type" value="Genomic_DNA"/>
</dbReference>
<dbReference type="AlphaFoldDB" id="A0A832T6U4"/>
<feature type="binding site" evidence="5">
    <location>
        <position position="332"/>
    </location>
    <ligand>
        <name>S-adenosyl-L-methionine</name>
        <dbReference type="ChEBI" id="CHEBI:59789"/>
    </ligand>
</feature>
<comment type="similarity">
    <text evidence="5">Belongs to the class I-like SAM-binding methyltransferase superfamily. RsmB/NOP family.</text>
</comment>
<dbReference type="RefSeq" id="WP_011018814.1">
    <property type="nucleotide sequence ID" value="NZ_DUJS01000004.1"/>
</dbReference>
<feature type="binding site" evidence="5">
    <location>
        <position position="314"/>
    </location>
    <ligand>
        <name>S-adenosyl-L-methionine</name>
        <dbReference type="ChEBI" id="CHEBI:59789"/>
    </ligand>
</feature>
<organism evidence="7 8">
    <name type="scientific">Methanopyrus kandleri</name>
    <dbReference type="NCBI Taxonomy" id="2320"/>
    <lineage>
        <taxon>Archaea</taxon>
        <taxon>Methanobacteriati</taxon>
        <taxon>Methanobacteriota</taxon>
        <taxon>Methanomada group</taxon>
        <taxon>Methanopyri</taxon>
        <taxon>Methanopyrales</taxon>
        <taxon>Methanopyraceae</taxon>
        <taxon>Methanopyrus</taxon>
    </lineage>
</organism>
<dbReference type="InterPro" id="IPR023267">
    <property type="entry name" value="RCMT"/>
</dbReference>
<keyword evidence="4 5" id="KW-0694">RNA-binding</keyword>
<dbReference type="OMA" id="HAYVFEI"/>
<dbReference type="Gene3D" id="3.40.50.150">
    <property type="entry name" value="Vaccinia Virus protein VP39"/>
    <property type="match status" value="1"/>
</dbReference>
<name>A0A832T6U4_9EURY</name>
<dbReference type="InterPro" id="IPR035926">
    <property type="entry name" value="NusB-like_sf"/>
</dbReference>
<evidence type="ECO:0000256" key="5">
    <source>
        <dbReference type="PROSITE-ProRule" id="PRU01023"/>
    </source>
</evidence>
<comment type="caution">
    <text evidence="7">The sequence shown here is derived from an EMBL/GenBank/DDBJ whole genome shotgun (WGS) entry which is preliminary data.</text>
</comment>
<dbReference type="Pfam" id="PF22458">
    <property type="entry name" value="RsmF-B_ferredox"/>
    <property type="match status" value="1"/>
</dbReference>
<dbReference type="InterPro" id="IPR054728">
    <property type="entry name" value="RsmB-like_ferredoxin"/>
</dbReference>